<dbReference type="AlphaFoldDB" id="A0AAD9Q5P5"/>
<reference evidence="1" key="1">
    <citation type="journal article" date="2023" name="G3 (Bethesda)">
        <title>Whole genome assembly and annotation of the endangered Caribbean coral Acropora cervicornis.</title>
        <authorList>
            <person name="Selwyn J.D."/>
            <person name="Vollmer S.V."/>
        </authorList>
    </citation>
    <scope>NUCLEOTIDE SEQUENCE</scope>
    <source>
        <strain evidence="1">K2</strain>
    </source>
</reference>
<evidence type="ECO:0000313" key="1">
    <source>
        <dbReference type="EMBL" id="KAK2555218.1"/>
    </source>
</evidence>
<gene>
    <name evidence="1" type="ORF">P5673_023197</name>
</gene>
<organism evidence="1 2">
    <name type="scientific">Acropora cervicornis</name>
    <name type="common">Staghorn coral</name>
    <dbReference type="NCBI Taxonomy" id="6130"/>
    <lineage>
        <taxon>Eukaryota</taxon>
        <taxon>Metazoa</taxon>
        <taxon>Cnidaria</taxon>
        <taxon>Anthozoa</taxon>
        <taxon>Hexacorallia</taxon>
        <taxon>Scleractinia</taxon>
        <taxon>Astrocoeniina</taxon>
        <taxon>Acroporidae</taxon>
        <taxon>Acropora</taxon>
    </lineage>
</organism>
<reference evidence="1" key="2">
    <citation type="journal article" date="2023" name="Science">
        <title>Genomic signatures of disease resistance in endangered staghorn corals.</title>
        <authorList>
            <person name="Vollmer S.V."/>
            <person name="Selwyn J.D."/>
            <person name="Despard B.A."/>
            <person name="Roesel C.L."/>
        </authorList>
    </citation>
    <scope>NUCLEOTIDE SEQUENCE</scope>
    <source>
        <strain evidence="1">K2</strain>
    </source>
</reference>
<proteinExistence type="predicted"/>
<name>A0AAD9Q5P5_ACRCE</name>
<comment type="caution">
    <text evidence="1">The sequence shown here is derived from an EMBL/GenBank/DDBJ whole genome shotgun (WGS) entry which is preliminary data.</text>
</comment>
<dbReference type="EMBL" id="JARQWQ010000064">
    <property type="protein sequence ID" value="KAK2555218.1"/>
    <property type="molecule type" value="Genomic_DNA"/>
</dbReference>
<protein>
    <submittedName>
        <fullName evidence="1">Uncharacterized protein</fullName>
    </submittedName>
</protein>
<evidence type="ECO:0000313" key="2">
    <source>
        <dbReference type="Proteomes" id="UP001249851"/>
    </source>
</evidence>
<dbReference type="Proteomes" id="UP001249851">
    <property type="component" value="Unassembled WGS sequence"/>
</dbReference>
<sequence>MLPYLKKCYTTILDGVDETSVTTEFQRYACCRFNGDLFWSTMSRGDRSAFLLARWCKFGGRIDTSGSDLRPGAHPSRYSLGAPVEVWCKDIFECEGGASFRPVQRIHGKFIPANDNYCQW</sequence>
<keyword evidence="2" id="KW-1185">Reference proteome</keyword>
<accession>A0AAD9Q5P5</accession>